<sequence length="126" mass="13768">MKHLTILLTLSALCSPAGVAAAQTAMDPIESYCATMGDEDHFASDGYQLKSAAAIIRQDRANFHAFGKRDPSDEDDSTFASKANRARLEVMLKRGSIDRADARRIVNGTPDVCIDVYEDYIDVVVN</sequence>
<dbReference type="Proteomes" id="UP000613160">
    <property type="component" value="Unassembled WGS sequence"/>
</dbReference>
<protein>
    <submittedName>
        <fullName evidence="2">Uncharacterized protein</fullName>
    </submittedName>
</protein>
<dbReference type="EMBL" id="BMJJ01000001">
    <property type="protein sequence ID" value="GGD02336.1"/>
    <property type="molecule type" value="Genomic_DNA"/>
</dbReference>
<reference evidence="2" key="2">
    <citation type="submission" date="2020-09" db="EMBL/GenBank/DDBJ databases">
        <authorList>
            <person name="Sun Q."/>
            <person name="Zhou Y."/>
        </authorList>
    </citation>
    <scope>NUCLEOTIDE SEQUENCE</scope>
    <source>
        <strain evidence="2">CGMCC 1.15493</strain>
    </source>
</reference>
<accession>A0A916XRG8</accession>
<comment type="caution">
    <text evidence="2">The sequence shown here is derived from an EMBL/GenBank/DDBJ whole genome shotgun (WGS) entry which is preliminary data.</text>
</comment>
<evidence type="ECO:0000256" key="1">
    <source>
        <dbReference type="SAM" id="SignalP"/>
    </source>
</evidence>
<dbReference type="RefSeq" id="WP_188848538.1">
    <property type="nucleotide sequence ID" value="NZ_BMJJ01000001.1"/>
</dbReference>
<organism evidence="2 3">
    <name type="scientific">Aureimonas glaciei</name>
    <dbReference type="NCBI Taxonomy" id="1776957"/>
    <lineage>
        <taxon>Bacteria</taxon>
        <taxon>Pseudomonadati</taxon>
        <taxon>Pseudomonadota</taxon>
        <taxon>Alphaproteobacteria</taxon>
        <taxon>Hyphomicrobiales</taxon>
        <taxon>Aurantimonadaceae</taxon>
        <taxon>Aureimonas</taxon>
    </lineage>
</organism>
<evidence type="ECO:0000313" key="2">
    <source>
        <dbReference type="EMBL" id="GGD02336.1"/>
    </source>
</evidence>
<keyword evidence="3" id="KW-1185">Reference proteome</keyword>
<dbReference type="AlphaFoldDB" id="A0A916XRG8"/>
<keyword evidence="1" id="KW-0732">Signal</keyword>
<gene>
    <name evidence="2" type="ORF">GCM10011335_01260</name>
</gene>
<feature type="signal peptide" evidence="1">
    <location>
        <begin position="1"/>
        <end position="22"/>
    </location>
</feature>
<proteinExistence type="predicted"/>
<reference evidence="2" key="1">
    <citation type="journal article" date="2014" name="Int. J. Syst. Evol. Microbiol.">
        <title>Complete genome sequence of Corynebacterium casei LMG S-19264T (=DSM 44701T), isolated from a smear-ripened cheese.</title>
        <authorList>
            <consortium name="US DOE Joint Genome Institute (JGI-PGF)"/>
            <person name="Walter F."/>
            <person name="Albersmeier A."/>
            <person name="Kalinowski J."/>
            <person name="Ruckert C."/>
        </authorList>
    </citation>
    <scope>NUCLEOTIDE SEQUENCE</scope>
    <source>
        <strain evidence="2">CGMCC 1.15493</strain>
    </source>
</reference>
<evidence type="ECO:0000313" key="3">
    <source>
        <dbReference type="Proteomes" id="UP000613160"/>
    </source>
</evidence>
<name>A0A916XRG8_9HYPH</name>
<feature type="chain" id="PRO_5038092035" evidence="1">
    <location>
        <begin position="23"/>
        <end position="126"/>
    </location>
</feature>